<dbReference type="InterPro" id="IPR012337">
    <property type="entry name" value="RNaseH-like_sf"/>
</dbReference>
<proteinExistence type="predicted"/>
<dbReference type="EMBL" id="MU858056">
    <property type="protein sequence ID" value="KAK4217966.1"/>
    <property type="molecule type" value="Genomic_DNA"/>
</dbReference>
<keyword evidence="4" id="KW-1185">Reference proteome</keyword>
<dbReference type="PANTHER" id="PTHR28083:SF1">
    <property type="entry name" value="GOOD FOR FULL DBP5 ACTIVITY PROTEIN 2"/>
    <property type="match status" value="1"/>
</dbReference>
<name>A0AAN6YH43_9PEZI</name>
<dbReference type="AlphaFoldDB" id="A0AAN6YH43"/>
<organism evidence="3 4">
    <name type="scientific">Rhypophila decipiens</name>
    <dbReference type="NCBI Taxonomy" id="261697"/>
    <lineage>
        <taxon>Eukaryota</taxon>
        <taxon>Fungi</taxon>
        <taxon>Dikarya</taxon>
        <taxon>Ascomycota</taxon>
        <taxon>Pezizomycotina</taxon>
        <taxon>Sordariomycetes</taxon>
        <taxon>Sordariomycetidae</taxon>
        <taxon>Sordariales</taxon>
        <taxon>Naviculisporaceae</taxon>
        <taxon>Rhypophila</taxon>
    </lineage>
</organism>
<evidence type="ECO:0000313" key="4">
    <source>
        <dbReference type="Proteomes" id="UP001301769"/>
    </source>
</evidence>
<dbReference type="SUPFAM" id="SSF53098">
    <property type="entry name" value="Ribonuclease H-like"/>
    <property type="match status" value="1"/>
</dbReference>
<evidence type="ECO:0000313" key="3">
    <source>
        <dbReference type="EMBL" id="KAK4217966.1"/>
    </source>
</evidence>
<dbReference type="Gene3D" id="3.30.420.10">
    <property type="entry name" value="Ribonuclease H-like superfamily/Ribonuclease H"/>
    <property type="match status" value="1"/>
</dbReference>
<accession>A0AAN6YH43</accession>
<comment type="caution">
    <text evidence="3">The sequence shown here is derived from an EMBL/GenBank/DDBJ whole genome shotgun (WGS) entry which is preliminary data.</text>
</comment>
<dbReference type="InterPro" id="IPR048519">
    <property type="entry name" value="Gfd2/YDR514C-like_C"/>
</dbReference>
<feature type="region of interest" description="Disordered" evidence="1">
    <location>
        <begin position="552"/>
        <end position="582"/>
    </location>
</feature>
<reference evidence="3" key="2">
    <citation type="submission" date="2023-05" db="EMBL/GenBank/DDBJ databases">
        <authorList>
            <consortium name="Lawrence Berkeley National Laboratory"/>
            <person name="Steindorff A."/>
            <person name="Hensen N."/>
            <person name="Bonometti L."/>
            <person name="Westerberg I."/>
            <person name="Brannstrom I.O."/>
            <person name="Guillou S."/>
            <person name="Cros-Aarteil S."/>
            <person name="Calhoun S."/>
            <person name="Haridas S."/>
            <person name="Kuo A."/>
            <person name="Mondo S."/>
            <person name="Pangilinan J."/>
            <person name="Riley R."/>
            <person name="Labutti K."/>
            <person name="Andreopoulos B."/>
            <person name="Lipzen A."/>
            <person name="Chen C."/>
            <person name="Yanf M."/>
            <person name="Daum C."/>
            <person name="Ng V."/>
            <person name="Clum A."/>
            <person name="Ohm R."/>
            <person name="Martin F."/>
            <person name="Silar P."/>
            <person name="Natvig D."/>
            <person name="Lalanne C."/>
            <person name="Gautier V."/>
            <person name="Ament-Velasquez S.L."/>
            <person name="Kruys A."/>
            <person name="Hutchinson M.I."/>
            <person name="Powell A.J."/>
            <person name="Barry K."/>
            <person name="Miller A.N."/>
            <person name="Grigoriev I.V."/>
            <person name="Debuchy R."/>
            <person name="Gladieux P."/>
            <person name="Thoren M.H."/>
            <person name="Johannesson H."/>
        </authorList>
    </citation>
    <scope>NUCLEOTIDE SEQUENCE</scope>
    <source>
        <strain evidence="3">PSN293</strain>
    </source>
</reference>
<dbReference type="InterPro" id="IPR040151">
    <property type="entry name" value="Gfd2/YDR514C-like"/>
</dbReference>
<sequence>MDDSDFLERLRQLTGQPDVWEGFSMDNIAEISHDEDDTAEPDYDSDASQDLILNTRHLVSTAKPAEARNYKLSKARAFAADSPEKPKTVENLMSVKWNETGLKLGELSPPGKTFVPWRLVKEYPTMFVGKKNSVRAEPFFTVSALHDKGRVWDLFYSHYPPGTDQRPVLFVPTYQFEHLLDVVNASLGTQLTIPPGKNELRFKMIFGAGNTPRPRFLGRSSDEKSYKALTSGIPEPDKEDDWEKATQAGKDEFLDLLSLANKGTMKQKNSEKNREKRIDNHKAWGRSVKRAQRYLGIRQRNSSTTGSTSGAQLPLDLSCPPPFAPENSVLFLCIDIEAYEFNHRIVSEVGIATLDAATIGTIAPGEGSSLGSEGWYRHIHCKHLRIKEALWVHNRAHVQGCPGNFDFGKSELIGRDQIAPLIQAIIQREVDGKRRAIVLVFHDTASDVKFLLEEGYRILEEENVIDVLDTKEMDQYMTRSHNPRKLELVLGSLGISYRYLHNAGNDAMYTMRSMVSLALKQRQTSLYRAAKETVKKPASGHVPYAEFKRKELEEGWSSGGEESDGGVPSPMEDNRPKPQPAW</sequence>
<gene>
    <name evidence="3" type="ORF">QBC37DRAFT_413646</name>
</gene>
<evidence type="ECO:0000259" key="2">
    <source>
        <dbReference type="Pfam" id="PF21762"/>
    </source>
</evidence>
<dbReference type="GO" id="GO:0005634">
    <property type="term" value="C:nucleus"/>
    <property type="evidence" value="ECO:0007669"/>
    <property type="project" value="TreeGrafter"/>
</dbReference>
<evidence type="ECO:0000256" key="1">
    <source>
        <dbReference type="SAM" id="MobiDB-lite"/>
    </source>
</evidence>
<dbReference type="InterPro" id="IPR036397">
    <property type="entry name" value="RNaseH_sf"/>
</dbReference>
<feature type="domain" description="Gfd2/YDR514C-like C-terminal" evidence="2">
    <location>
        <begin position="331"/>
        <end position="516"/>
    </location>
</feature>
<dbReference type="Proteomes" id="UP001301769">
    <property type="component" value="Unassembled WGS sequence"/>
</dbReference>
<dbReference type="PANTHER" id="PTHR28083">
    <property type="entry name" value="GOOD FOR FULL DBP5 ACTIVITY PROTEIN 2"/>
    <property type="match status" value="1"/>
</dbReference>
<reference evidence="3" key="1">
    <citation type="journal article" date="2023" name="Mol. Phylogenet. Evol.">
        <title>Genome-scale phylogeny and comparative genomics of the fungal order Sordariales.</title>
        <authorList>
            <person name="Hensen N."/>
            <person name="Bonometti L."/>
            <person name="Westerberg I."/>
            <person name="Brannstrom I.O."/>
            <person name="Guillou S."/>
            <person name="Cros-Aarteil S."/>
            <person name="Calhoun S."/>
            <person name="Haridas S."/>
            <person name="Kuo A."/>
            <person name="Mondo S."/>
            <person name="Pangilinan J."/>
            <person name="Riley R."/>
            <person name="LaButti K."/>
            <person name="Andreopoulos B."/>
            <person name="Lipzen A."/>
            <person name="Chen C."/>
            <person name="Yan M."/>
            <person name="Daum C."/>
            <person name="Ng V."/>
            <person name="Clum A."/>
            <person name="Steindorff A."/>
            <person name="Ohm R.A."/>
            <person name="Martin F."/>
            <person name="Silar P."/>
            <person name="Natvig D.O."/>
            <person name="Lalanne C."/>
            <person name="Gautier V."/>
            <person name="Ament-Velasquez S.L."/>
            <person name="Kruys A."/>
            <person name="Hutchinson M.I."/>
            <person name="Powell A.J."/>
            <person name="Barry K."/>
            <person name="Miller A.N."/>
            <person name="Grigoriev I.V."/>
            <person name="Debuchy R."/>
            <person name="Gladieux P."/>
            <person name="Hiltunen Thoren M."/>
            <person name="Johannesson H."/>
        </authorList>
    </citation>
    <scope>NUCLEOTIDE SEQUENCE</scope>
    <source>
        <strain evidence="3">PSN293</strain>
    </source>
</reference>
<dbReference type="Pfam" id="PF21762">
    <property type="entry name" value="DEDDh_C"/>
    <property type="match status" value="1"/>
</dbReference>
<dbReference type="GO" id="GO:0003676">
    <property type="term" value="F:nucleic acid binding"/>
    <property type="evidence" value="ECO:0007669"/>
    <property type="project" value="InterPro"/>
</dbReference>
<protein>
    <submittedName>
        <fullName evidence="3">Good for full DBP5 activity protein 2</fullName>
    </submittedName>
</protein>